<dbReference type="Pfam" id="PF10787">
    <property type="entry name" value="YfmQ"/>
    <property type="match status" value="1"/>
</dbReference>
<proteinExistence type="predicted"/>
<evidence type="ECO:0000313" key="4">
    <source>
        <dbReference type="Proteomes" id="UP000595038"/>
    </source>
</evidence>
<evidence type="ECO:0000313" key="1">
    <source>
        <dbReference type="EMBL" id="QPR72780.1"/>
    </source>
</evidence>
<dbReference type="Proteomes" id="UP000435910">
    <property type="component" value="Unassembled WGS sequence"/>
</dbReference>
<dbReference type="EMBL" id="CP065647">
    <property type="protein sequence ID" value="QPR72780.1"/>
    <property type="molecule type" value="Genomic_DNA"/>
</dbReference>
<evidence type="ECO:0000313" key="2">
    <source>
        <dbReference type="EMBL" id="TWL24413.1"/>
    </source>
</evidence>
<sequence length="149" mass="17085">MTWLFVTFLVIFSLFKILVTCLPSGVVEWLTGKFQVHVKLEESNVQVTFGGKRLEGSDKSRFIQNFNEAVFMERYYIYPGDEPLYVNPKNAGTPFVIETTKGKNAVKLFVYRYDDHIDVVKQYKKKTAAYCLRSDSLQTCGGMKTADLI</sequence>
<name>A0A1Y0YBL2_BACLI</name>
<reference evidence="2 3" key="1">
    <citation type="submission" date="2019-06" db="EMBL/GenBank/DDBJ databases">
        <title>Genome sequence analysis of &gt;100 Bacillus licheniformis strains suggests intrinsic resistance to this species.</title>
        <authorList>
            <person name="Wels M."/>
            <person name="Siezen R.J."/>
            <person name="Johansen E."/>
            <person name="Stuer-Lauridsen B."/>
            <person name="Bjerre K."/>
            <person name="Nielsen B.K.K."/>
        </authorList>
    </citation>
    <scope>NUCLEOTIDE SEQUENCE [LARGE SCALE GENOMIC DNA]</scope>
    <source>
        <strain evidence="2 3">BAC-16736</strain>
    </source>
</reference>
<dbReference type="GeneID" id="92862787"/>
<dbReference type="InterPro" id="IPR019723">
    <property type="entry name" value="Uncharacterised_YfmQ"/>
</dbReference>
<dbReference type="AlphaFoldDB" id="A0A1Y0YBL2"/>
<gene>
    <name evidence="2" type="ORF">CHCC16736_1214</name>
    <name evidence="1" type="ORF">I6G80_23850</name>
</gene>
<dbReference type="RefSeq" id="WP_003179380.1">
    <property type="nucleotide sequence ID" value="NZ_BEXU01000007.1"/>
</dbReference>
<dbReference type="Proteomes" id="UP000595038">
    <property type="component" value="Chromosome"/>
</dbReference>
<accession>A0A1Y0YBL2</accession>
<organism evidence="2 3">
    <name type="scientific">Bacillus licheniformis</name>
    <dbReference type="NCBI Taxonomy" id="1402"/>
    <lineage>
        <taxon>Bacteria</taxon>
        <taxon>Bacillati</taxon>
        <taxon>Bacillota</taxon>
        <taxon>Bacilli</taxon>
        <taxon>Bacillales</taxon>
        <taxon>Bacillaceae</taxon>
        <taxon>Bacillus</taxon>
    </lineage>
</organism>
<dbReference type="EMBL" id="NILC01000027">
    <property type="protein sequence ID" value="TWL24413.1"/>
    <property type="molecule type" value="Genomic_DNA"/>
</dbReference>
<protein>
    <submittedName>
        <fullName evidence="1">YfmQ family protein</fullName>
    </submittedName>
</protein>
<evidence type="ECO:0000313" key="3">
    <source>
        <dbReference type="Proteomes" id="UP000435910"/>
    </source>
</evidence>
<dbReference type="OMA" id="LYSHEEH"/>
<reference evidence="1 4" key="2">
    <citation type="submission" date="2020-12" db="EMBL/GenBank/DDBJ databases">
        <title>FDA dAtabase for Regulatory Grade micrObial Sequences (FDA-ARGOS): Supporting development and validation of Infectious Disease Dx tests.</title>
        <authorList>
            <person name="Nelson B."/>
            <person name="Plummer A."/>
            <person name="Tallon L."/>
            <person name="Sadzewicz L."/>
            <person name="Zhao X."/>
            <person name="Boylan J."/>
            <person name="Ott S."/>
            <person name="Bowen H."/>
            <person name="Vavikolanu K."/>
            <person name="Mehta A."/>
            <person name="Aluvathingal J."/>
            <person name="Nadendla S."/>
            <person name="Myers T."/>
            <person name="Yan Y."/>
            <person name="Sichtig H."/>
        </authorList>
    </citation>
    <scope>NUCLEOTIDE SEQUENCE [LARGE SCALE GENOMIC DNA]</scope>
    <source>
        <strain evidence="1 4">FDAARGOS_923</strain>
    </source>
</reference>